<gene>
    <name evidence="2" type="ORF">CKAN_01053200</name>
</gene>
<evidence type="ECO:0000313" key="2">
    <source>
        <dbReference type="EMBL" id="RWR81832.1"/>
    </source>
</evidence>
<dbReference type="AlphaFoldDB" id="A0A3S3MY85"/>
<evidence type="ECO:0000256" key="1">
    <source>
        <dbReference type="SAM" id="MobiDB-lite"/>
    </source>
</evidence>
<accession>A0A3S3MY85</accession>
<name>A0A3S3MY85_9MAGN</name>
<dbReference type="Proteomes" id="UP000283530">
    <property type="component" value="Unassembled WGS sequence"/>
</dbReference>
<keyword evidence="3" id="KW-1185">Reference proteome</keyword>
<organism evidence="2 3">
    <name type="scientific">Cinnamomum micranthum f. kanehirae</name>
    <dbReference type="NCBI Taxonomy" id="337451"/>
    <lineage>
        <taxon>Eukaryota</taxon>
        <taxon>Viridiplantae</taxon>
        <taxon>Streptophyta</taxon>
        <taxon>Embryophyta</taxon>
        <taxon>Tracheophyta</taxon>
        <taxon>Spermatophyta</taxon>
        <taxon>Magnoliopsida</taxon>
        <taxon>Magnoliidae</taxon>
        <taxon>Laurales</taxon>
        <taxon>Lauraceae</taxon>
        <taxon>Cinnamomum</taxon>
    </lineage>
</organism>
<comment type="caution">
    <text evidence="2">The sequence shown here is derived from an EMBL/GenBank/DDBJ whole genome shotgun (WGS) entry which is preliminary data.</text>
</comment>
<proteinExistence type="predicted"/>
<reference evidence="2 3" key="1">
    <citation type="journal article" date="2019" name="Nat. Plants">
        <title>Stout camphor tree genome fills gaps in understanding of flowering plant genome evolution.</title>
        <authorList>
            <person name="Chaw S.M."/>
            <person name="Liu Y.C."/>
            <person name="Wu Y.W."/>
            <person name="Wang H.Y."/>
            <person name="Lin C.I."/>
            <person name="Wu C.S."/>
            <person name="Ke H.M."/>
            <person name="Chang L.Y."/>
            <person name="Hsu C.Y."/>
            <person name="Yang H.T."/>
            <person name="Sudianto E."/>
            <person name="Hsu M.H."/>
            <person name="Wu K.P."/>
            <person name="Wang L.N."/>
            <person name="Leebens-Mack J.H."/>
            <person name="Tsai I.J."/>
        </authorList>
    </citation>
    <scope>NUCLEOTIDE SEQUENCE [LARGE SCALE GENOMIC DNA]</scope>
    <source>
        <strain evidence="3">cv. Chaw 1501</strain>
        <tissue evidence="2">Young leaves</tissue>
    </source>
</reference>
<sequence>MGSGPSQAQLAREAQAQARPSSGCARVVVTPPWSRSSLLHKSGMPLGAHLILPRTVEPKISTGYRRSLTHLYLQFPLLPAHTLCHPILFKFRPDPGSYTPGSLRPTTGVIVQLKEKIEREREREREWEEAEAKE</sequence>
<feature type="compositionally biased region" description="Low complexity" evidence="1">
    <location>
        <begin position="7"/>
        <end position="19"/>
    </location>
</feature>
<feature type="region of interest" description="Disordered" evidence="1">
    <location>
        <begin position="1"/>
        <end position="23"/>
    </location>
</feature>
<protein>
    <submittedName>
        <fullName evidence="2">Uncharacterized protein</fullName>
    </submittedName>
</protein>
<evidence type="ECO:0000313" key="3">
    <source>
        <dbReference type="Proteomes" id="UP000283530"/>
    </source>
</evidence>
<dbReference type="EMBL" id="QPKB01000004">
    <property type="protein sequence ID" value="RWR81832.1"/>
    <property type="molecule type" value="Genomic_DNA"/>
</dbReference>